<evidence type="ECO:0000313" key="8">
    <source>
        <dbReference type="Proteomes" id="UP001156102"/>
    </source>
</evidence>
<feature type="transmembrane region" description="Helical" evidence="6">
    <location>
        <begin position="252"/>
        <end position="268"/>
    </location>
</feature>
<dbReference type="CDD" id="cd06579">
    <property type="entry name" value="TM_PBP1_transp_AraH_like"/>
    <property type="match status" value="1"/>
</dbReference>
<feature type="transmembrane region" description="Helical" evidence="6">
    <location>
        <begin position="301"/>
        <end position="321"/>
    </location>
</feature>
<evidence type="ECO:0000256" key="3">
    <source>
        <dbReference type="ARBA" id="ARBA00022692"/>
    </source>
</evidence>
<accession>A0AA41XB28</accession>
<dbReference type="PANTHER" id="PTHR32196">
    <property type="entry name" value="ABC TRANSPORTER PERMEASE PROTEIN YPHD-RELATED-RELATED"/>
    <property type="match status" value="1"/>
</dbReference>
<dbReference type="Pfam" id="PF02653">
    <property type="entry name" value="BPD_transp_2"/>
    <property type="match status" value="1"/>
</dbReference>
<evidence type="ECO:0000256" key="5">
    <source>
        <dbReference type="ARBA" id="ARBA00023136"/>
    </source>
</evidence>
<proteinExistence type="predicted"/>
<comment type="caution">
    <text evidence="7">The sequence shown here is derived from an EMBL/GenBank/DDBJ whole genome shotgun (WGS) entry which is preliminary data.</text>
</comment>
<name>A0AA41XB28_9BACI</name>
<dbReference type="AlphaFoldDB" id="A0AA41XB28"/>
<dbReference type="PANTHER" id="PTHR32196:SF72">
    <property type="entry name" value="RIBOSE IMPORT PERMEASE PROTEIN RBSC"/>
    <property type="match status" value="1"/>
</dbReference>
<evidence type="ECO:0000313" key="7">
    <source>
        <dbReference type="EMBL" id="MCP8969675.1"/>
    </source>
</evidence>
<feature type="transmembrane region" description="Helical" evidence="6">
    <location>
        <begin position="18"/>
        <end position="37"/>
    </location>
</feature>
<sequence length="335" mass="35770">MKAVAQPTGKLLKNPGAFWQKQGALVALVLLIIFASIRYETFLAPVNILNILKQNSMIGMVALGMTFVILLKGIDLSVGSLLAFGGIMAATLSPYGIAVAVVVPIVLTTLLGCLNGVIIAKLRMEPFIVTLAMMIGVRGFIYAFTKEKTVSVDGRYQQFFIDLGNGAFIGIPNPVWIFFITLAVLSFVLHQTKFGRNVYAIGGNEDATRLMGIRVDRMKIMVYALSGALAGFTGIILMGRLGGAAQPVAGDAWELDAIAAVVIGGTLLTGGRGGVFGTFVGVMLLGVVLNVINLQGTLDSWWQPVIRGAFLIIIVIIQAQLQKQQNSGNKGRKQE</sequence>
<evidence type="ECO:0000256" key="6">
    <source>
        <dbReference type="SAM" id="Phobius"/>
    </source>
</evidence>
<feature type="transmembrane region" description="Helical" evidence="6">
    <location>
        <begin position="58"/>
        <end position="89"/>
    </location>
</feature>
<dbReference type="Proteomes" id="UP001156102">
    <property type="component" value="Unassembled WGS sequence"/>
</dbReference>
<evidence type="ECO:0000256" key="4">
    <source>
        <dbReference type="ARBA" id="ARBA00022989"/>
    </source>
</evidence>
<keyword evidence="5 6" id="KW-0472">Membrane</keyword>
<dbReference type="GO" id="GO:0022857">
    <property type="term" value="F:transmembrane transporter activity"/>
    <property type="evidence" value="ECO:0007669"/>
    <property type="project" value="InterPro"/>
</dbReference>
<evidence type="ECO:0000256" key="1">
    <source>
        <dbReference type="ARBA" id="ARBA00004651"/>
    </source>
</evidence>
<feature type="transmembrane region" description="Helical" evidence="6">
    <location>
        <begin position="95"/>
        <end position="120"/>
    </location>
</feature>
<keyword evidence="4 6" id="KW-1133">Transmembrane helix</keyword>
<dbReference type="EMBL" id="JANCLT010000007">
    <property type="protein sequence ID" value="MCP8969675.1"/>
    <property type="molecule type" value="Genomic_DNA"/>
</dbReference>
<feature type="transmembrane region" description="Helical" evidence="6">
    <location>
        <begin position="220"/>
        <end position="240"/>
    </location>
</feature>
<feature type="transmembrane region" description="Helical" evidence="6">
    <location>
        <begin position="165"/>
        <end position="189"/>
    </location>
</feature>
<protein>
    <submittedName>
        <fullName evidence="7">ABC transporter permease</fullName>
    </submittedName>
</protein>
<dbReference type="RefSeq" id="WP_254759597.1">
    <property type="nucleotide sequence ID" value="NZ_JANCLT010000007.1"/>
</dbReference>
<keyword evidence="3 6" id="KW-0812">Transmembrane</keyword>
<dbReference type="InterPro" id="IPR001851">
    <property type="entry name" value="ABC_transp_permease"/>
</dbReference>
<gene>
    <name evidence="7" type="ORF">NK662_14180</name>
</gene>
<organism evidence="7 8">
    <name type="scientific">Ectobacillus ponti</name>
    <dbReference type="NCBI Taxonomy" id="2961894"/>
    <lineage>
        <taxon>Bacteria</taxon>
        <taxon>Bacillati</taxon>
        <taxon>Bacillota</taxon>
        <taxon>Bacilli</taxon>
        <taxon>Bacillales</taxon>
        <taxon>Bacillaceae</taxon>
        <taxon>Ectobacillus</taxon>
    </lineage>
</organism>
<evidence type="ECO:0000256" key="2">
    <source>
        <dbReference type="ARBA" id="ARBA00022475"/>
    </source>
</evidence>
<keyword evidence="2" id="KW-1003">Cell membrane</keyword>
<keyword evidence="8" id="KW-1185">Reference proteome</keyword>
<dbReference type="GO" id="GO:0005886">
    <property type="term" value="C:plasma membrane"/>
    <property type="evidence" value="ECO:0007669"/>
    <property type="project" value="UniProtKB-SubCell"/>
</dbReference>
<feature type="transmembrane region" description="Helical" evidence="6">
    <location>
        <begin position="127"/>
        <end position="145"/>
    </location>
</feature>
<reference evidence="7" key="1">
    <citation type="submission" date="2022-07" db="EMBL/GenBank/DDBJ databases">
        <authorList>
            <person name="Li W.-J."/>
            <person name="Deng Q.-Q."/>
        </authorList>
    </citation>
    <scope>NUCLEOTIDE SEQUENCE</scope>
    <source>
        <strain evidence="7">SYSU M60031</strain>
    </source>
</reference>
<comment type="subcellular location">
    <subcellularLocation>
        <location evidence="1">Cell membrane</location>
        <topology evidence="1">Multi-pass membrane protein</topology>
    </subcellularLocation>
</comment>